<dbReference type="Proteomes" id="UP000287470">
    <property type="component" value="Unassembled WGS sequence"/>
</dbReference>
<feature type="transmembrane region" description="Helical" evidence="2">
    <location>
        <begin position="712"/>
        <end position="730"/>
    </location>
</feature>
<dbReference type="EMBL" id="QXGK01000005">
    <property type="protein sequence ID" value="RSX57451.1"/>
    <property type="molecule type" value="Genomic_DNA"/>
</dbReference>
<accession>A0A430FV68</accession>
<name>A0A430FV68_9BIFI</name>
<dbReference type="Pfam" id="PF19516">
    <property type="entry name" value="DUF6049"/>
    <property type="match status" value="1"/>
</dbReference>
<feature type="compositionally biased region" description="Gly residues" evidence="1">
    <location>
        <begin position="34"/>
        <end position="45"/>
    </location>
</feature>
<feature type="region of interest" description="Disordered" evidence="1">
    <location>
        <begin position="24"/>
        <end position="74"/>
    </location>
</feature>
<feature type="compositionally biased region" description="Low complexity" evidence="1">
    <location>
        <begin position="46"/>
        <end position="55"/>
    </location>
</feature>
<feature type="chain" id="PRO_5019391038" evidence="3">
    <location>
        <begin position="24"/>
        <end position="741"/>
    </location>
</feature>
<keyword evidence="2" id="KW-0812">Transmembrane</keyword>
<dbReference type="InterPro" id="IPR046112">
    <property type="entry name" value="DUF6049"/>
</dbReference>
<evidence type="ECO:0000256" key="3">
    <source>
        <dbReference type="SAM" id="SignalP"/>
    </source>
</evidence>
<evidence type="ECO:0000313" key="5">
    <source>
        <dbReference type="Proteomes" id="UP000287470"/>
    </source>
</evidence>
<dbReference type="AlphaFoldDB" id="A0A430FV68"/>
<keyword evidence="2" id="KW-1133">Transmembrane helix</keyword>
<reference evidence="4 5" key="1">
    <citation type="submission" date="2018-09" db="EMBL/GenBank/DDBJ databases">
        <title>Characterization of the phylogenetic diversity of five novel species belonging to the genus Bifidobacterium.</title>
        <authorList>
            <person name="Lugli G.A."/>
            <person name="Duranti S."/>
            <person name="Milani C."/>
        </authorList>
    </citation>
    <scope>NUCLEOTIDE SEQUENCE [LARGE SCALE GENOMIC DNA]</scope>
    <source>
        <strain evidence="4 5">2033B</strain>
    </source>
</reference>
<organism evidence="4 5">
    <name type="scientific">Bifidobacterium samirii</name>
    <dbReference type="NCBI Taxonomy" id="2306974"/>
    <lineage>
        <taxon>Bacteria</taxon>
        <taxon>Bacillati</taxon>
        <taxon>Actinomycetota</taxon>
        <taxon>Actinomycetes</taxon>
        <taxon>Bifidobacteriales</taxon>
        <taxon>Bifidobacteriaceae</taxon>
        <taxon>Bifidobacterium</taxon>
    </lineage>
</organism>
<evidence type="ECO:0000256" key="2">
    <source>
        <dbReference type="SAM" id="Phobius"/>
    </source>
</evidence>
<gene>
    <name evidence="4" type="ORF">D2E24_0749</name>
</gene>
<evidence type="ECO:0000313" key="4">
    <source>
        <dbReference type="EMBL" id="RSX57451.1"/>
    </source>
</evidence>
<keyword evidence="2" id="KW-0472">Membrane</keyword>
<comment type="caution">
    <text evidence="4">The sequence shown here is derived from an EMBL/GenBank/DDBJ whole genome shotgun (WGS) entry which is preliminary data.</text>
</comment>
<feature type="signal peptide" evidence="3">
    <location>
        <begin position="1"/>
        <end position="23"/>
    </location>
</feature>
<sequence length="741" mass="76084">MAAAALVLGAGAGMTLLAPRALADDADRQSSLSGDGGTGATGGGTADAADTADGDQSGGQSAEQPASADEPTLTIDEATAVVTASSGWRIRVTVANGTDRTMPSGTLTALVNAAHVFASRTDIQDWSQGEVPIPTPDVLGAVDVPELKPGASATVTVDASADVLASIAVWGPKPVLLDYAAGDPSAQSAQDAQNGTGAGSDAAAGAHVQVHTFLTRSSDGMASGQTPAMDMTVALPIASDGWDADADAISSLVEDGDTDAEDAAGVVVDDADAQQERRLQQLSVAHPALQIVADPATLKAAGMPAQVTALMQPSGFDITAYAAYGDADAYAAAGVDDADWSAQTALDDYRDAIGDQNASGSVVAWQGDAAWSLDSLTTAKRQGYDVVVADHEFDDSDDSTVHTGTVVVPTDAGDVTVLTQQRELSRLAQGQATSDASDGETSVAGRLARFVAQSAFYQMEQPYTSRNLLVCFGQNADMTMVDTLMAALEQAPWLHLTDLSTLEQAEPLASGDNALSMVADSAQLDDTESAEVASTLSALQGSRDDITRITRDVVDAGDGKVSGRAASWSDALLAAQSACARTALGGDADVAQRMTQGAAAIASWLTDGIVITPTESVSVVSETAQMPVTVSNTLPYPVHVQVRSSTGSMEIVTSRSADVDVPAHGDAQVTFKIRVSASGSARATLTLHDRDGRQFGSSRTTDITSVLRISDMSGFVIIGLAVLLGLLGLWRQFHREKDPDE</sequence>
<protein>
    <submittedName>
        <fullName evidence="4">Uncharacterized protein</fullName>
    </submittedName>
</protein>
<proteinExistence type="predicted"/>
<evidence type="ECO:0000256" key="1">
    <source>
        <dbReference type="SAM" id="MobiDB-lite"/>
    </source>
</evidence>
<keyword evidence="3" id="KW-0732">Signal</keyword>
<keyword evidence="5" id="KW-1185">Reference proteome</keyword>